<dbReference type="NCBIfam" id="NF005559">
    <property type="entry name" value="PRK07231.1"/>
    <property type="match status" value="1"/>
</dbReference>
<proteinExistence type="inferred from homology"/>
<protein>
    <submittedName>
        <fullName evidence="3">Short-chain dehydrogenase/reductase SDR</fullName>
    </submittedName>
</protein>
<organism evidence="3 4">
    <name type="scientific">Tepidicaulis marinus</name>
    <dbReference type="NCBI Taxonomy" id="1333998"/>
    <lineage>
        <taxon>Bacteria</taxon>
        <taxon>Pseudomonadati</taxon>
        <taxon>Pseudomonadota</taxon>
        <taxon>Alphaproteobacteria</taxon>
        <taxon>Hyphomicrobiales</taxon>
        <taxon>Parvibaculaceae</taxon>
        <taxon>Tepidicaulis</taxon>
    </lineage>
</organism>
<dbReference type="STRING" id="1333998.M2A_1986"/>
<dbReference type="PANTHER" id="PTHR42879">
    <property type="entry name" value="3-OXOACYL-(ACYL-CARRIER-PROTEIN) REDUCTASE"/>
    <property type="match status" value="1"/>
</dbReference>
<dbReference type="PANTHER" id="PTHR42879:SF2">
    <property type="entry name" value="3-OXOACYL-[ACYL-CARRIER-PROTEIN] REDUCTASE FABG"/>
    <property type="match status" value="1"/>
</dbReference>
<dbReference type="InterPro" id="IPR002347">
    <property type="entry name" value="SDR_fam"/>
</dbReference>
<name>A0A081BBR9_9HYPH</name>
<evidence type="ECO:0000313" key="4">
    <source>
        <dbReference type="Proteomes" id="UP000028702"/>
    </source>
</evidence>
<evidence type="ECO:0000256" key="1">
    <source>
        <dbReference type="ARBA" id="ARBA00006484"/>
    </source>
</evidence>
<sequence>MGRLEGKIALVTGASSGIGRGAAEALAAEGAQVIITDIDDEGGAETVERIQKAGGKARYLNQDVVSEPRWQEVYADIAAKEGKLHILVNNAGIGIGGPVTEMSLDDWKRQIAINMDGVFLGTKYGIPAIAEAGGGAIINISSVAGFKGAPGLAGYCATKGGVRLFTKAVALECAEAKNNIRVNSIHPGIIDTAIWAKIPQGGMPSSMAMQEGANTIDAEALGQLAAPVGYAGVPADIAAGIVFLASDESRYVTGTELVIDGGMCAR</sequence>
<dbReference type="RefSeq" id="WP_045446563.1">
    <property type="nucleotide sequence ID" value="NZ_BBIO01000009.1"/>
</dbReference>
<dbReference type="InterPro" id="IPR036291">
    <property type="entry name" value="NAD(P)-bd_dom_sf"/>
</dbReference>
<reference evidence="3 4" key="1">
    <citation type="submission" date="2014-07" db="EMBL/GenBank/DDBJ databases">
        <title>Tepidicaulis marinum gen. nov., sp. nov., a novel marine bacterium denitrifying nitrate to nitrous oxide strictly under microaerobic conditions.</title>
        <authorList>
            <person name="Takeuchi M."/>
            <person name="Yamagishi T."/>
            <person name="Kamagata Y."/>
            <person name="Oshima K."/>
            <person name="Hattori M."/>
            <person name="Katayama T."/>
            <person name="Hanada S."/>
            <person name="Tamaki H."/>
            <person name="Marumo K."/>
            <person name="Maeda H."/>
            <person name="Nedachi M."/>
            <person name="Iwasaki W."/>
            <person name="Suwa Y."/>
            <person name="Sakata S."/>
        </authorList>
    </citation>
    <scope>NUCLEOTIDE SEQUENCE [LARGE SCALE GENOMIC DNA]</scope>
    <source>
        <strain evidence="3 4">MA2</strain>
    </source>
</reference>
<comment type="similarity">
    <text evidence="1">Belongs to the short-chain dehydrogenases/reductases (SDR) family.</text>
</comment>
<dbReference type="PRINTS" id="PR00080">
    <property type="entry name" value="SDRFAMILY"/>
</dbReference>
<feature type="domain" description="Ketoreductase" evidence="2">
    <location>
        <begin position="7"/>
        <end position="192"/>
    </location>
</feature>
<dbReference type="GO" id="GO:0032787">
    <property type="term" value="P:monocarboxylic acid metabolic process"/>
    <property type="evidence" value="ECO:0007669"/>
    <property type="project" value="UniProtKB-ARBA"/>
</dbReference>
<dbReference type="EMBL" id="BBIO01000009">
    <property type="protein sequence ID" value="GAK45487.1"/>
    <property type="molecule type" value="Genomic_DNA"/>
</dbReference>
<dbReference type="PROSITE" id="PS00061">
    <property type="entry name" value="ADH_SHORT"/>
    <property type="match status" value="1"/>
</dbReference>
<evidence type="ECO:0000259" key="2">
    <source>
        <dbReference type="SMART" id="SM00822"/>
    </source>
</evidence>
<dbReference type="FunFam" id="3.40.50.720:FF:000084">
    <property type="entry name" value="Short-chain dehydrogenase reductase"/>
    <property type="match status" value="1"/>
</dbReference>
<evidence type="ECO:0000313" key="3">
    <source>
        <dbReference type="EMBL" id="GAK45487.1"/>
    </source>
</evidence>
<dbReference type="Gene3D" id="3.40.50.720">
    <property type="entry name" value="NAD(P)-binding Rossmann-like Domain"/>
    <property type="match status" value="1"/>
</dbReference>
<dbReference type="SUPFAM" id="SSF51735">
    <property type="entry name" value="NAD(P)-binding Rossmann-fold domains"/>
    <property type="match status" value="1"/>
</dbReference>
<dbReference type="eggNOG" id="COG1028">
    <property type="taxonomic scope" value="Bacteria"/>
</dbReference>
<keyword evidence="4" id="KW-1185">Reference proteome</keyword>
<gene>
    <name evidence="3" type="ORF">M2A_1986</name>
</gene>
<dbReference type="InterPro" id="IPR057326">
    <property type="entry name" value="KR_dom"/>
</dbReference>
<accession>A0A081BBR9</accession>
<dbReference type="Proteomes" id="UP000028702">
    <property type="component" value="Unassembled WGS sequence"/>
</dbReference>
<dbReference type="Pfam" id="PF13561">
    <property type="entry name" value="adh_short_C2"/>
    <property type="match status" value="1"/>
</dbReference>
<dbReference type="SMART" id="SM00822">
    <property type="entry name" value="PKS_KR"/>
    <property type="match status" value="1"/>
</dbReference>
<dbReference type="PRINTS" id="PR00081">
    <property type="entry name" value="GDHRDH"/>
</dbReference>
<comment type="caution">
    <text evidence="3">The sequence shown here is derived from an EMBL/GenBank/DDBJ whole genome shotgun (WGS) entry which is preliminary data.</text>
</comment>
<dbReference type="InterPro" id="IPR050259">
    <property type="entry name" value="SDR"/>
</dbReference>
<dbReference type="AlphaFoldDB" id="A0A081BBR9"/>
<dbReference type="InterPro" id="IPR020904">
    <property type="entry name" value="Sc_DH/Rdtase_CS"/>
</dbReference>